<gene>
    <name evidence="3" type="ORF">MSPICULIGERA_LOCUS2160</name>
</gene>
<dbReference type="InterPro" id="IPR001478">
    <property type="entry name" value="PDZ"/>
</dbReference>
<reference evidence="3" key="1">
    <citation type="submission" date="2023-06" db="EMBL/GenBank/DDBJ databases">
        <authorList>
            <person name="Delattre M."/>
        </authorList>
    </citation>
    <scope>NUCLEOTIDE SEQUENCE</scope>
    <source>
        <strain evidence="3">AF72</strain>
    </source>
</reference>
<dbReference type="PROSITE" id="PS50106">
    <property type="entry name" value="PDZ"/>
    <property type="match status" value="1"/>
</dbReference>
<evidence type="ECO:0000313" key="4">
    <source>
        <dbReference type="Proteomes" id="UP001177023"/>
    </source>
</evidence>
<dbReference type="AlphaFoldDB" id="A0AA36C819"/>
<dbReference type="Pfam" id="PF25082">
    <property type="entry name" value="GIPC1_GH2"/>
    <property type="match status" value="1"/>
</dbReference>
<dbReference type="SUPFAM" id="SSF50156">
    <property type="entry name" value="PDZ domain-like"/>
    <property type="match status" value="1"/>
</dbReference>
<dbReference type="InterPro" id="IPR055349">
    <property type="entry name" value="GH2_GIPC"/>
</dbReference>
<dbReference type="Pfam" id="PF00595">
    <property type="entry name" value="PDZ"/>
    <property type="match status" value="1"/>
</dbReference>
<protein>
    <recommendedName>
        <fullName evidence="2">PDZ domain-containing protein</fullName>
    </recommendedName>
</protein>
<comment type="caution">
    <text evidence="3">The sequence shown here is derived from an EMBL/GenBank/DDBJ whole genome shotgun (WGS) entry which is preliminary data.</text>
</comment>
<sequence length="238" mass="26156">MDAVVSSQLNFGDILFLHVRGEKRELEIQKTDKIIGLTISDNGTGKCFVKKIRPGSAADLARPAVAEGMHIERINDVDMVGKRHYDVALFLRELPIGSTVKLRLICPFENGLTKINPRQEGISSPKIGDNGAMTIRFKANGSAVVQQVAEPNKEKEGEVPAEIVAAINKLFEEYIGCSDEELSRSVCEVAAMSNTPVEMVTKLRETELASFSFPDELVFDLYGLYSDIKSGRGIPVKQ</sequence>
<organism evidence="3 4">
    <name type="scientific">Mesorhabditis spiculigera</name>
    <dbReference type="NCBI Taxonomy" id="96644"/>
    <lineage>
        <taxon>Eukaryota</taxon>
        <taxon>Metazoa</taxon>
        <taxon>Ecdysozoa</taxon>
        <taxon>Nematoda</taxon>
        <taxon>Chromadorea</taxon>
        <taxon>Rhabditida</taxon>
        <taxon>Rhabditina</taxon>
        <taxon>Rhabditomorpha</taxon>
        <taxon>Rhabditoidea</taxon>
        <taxon>Rhabditidae</taxon>
        <taxon>Mesorhabditinae</taxon>
        <taxon>Mesorhabditis</taxon>
    </lineage>
</organism>
<dbReference type="PANTHER" id="PTHR12259:SF1">
    <property type="entry name" value="GH21964P"/>
    <property type="match status" value="1"/>
</dbReference>
<evidence type="ECO:0000256" key="1">
    <source>
        <dbReference type="ARBA" id="ARBA00009011"/>
    </source>
</evidence>
<accession>A0AA36C819</accession>
<dbReference type="PANTHER" id="PTHR12259">
    <property type="entry name" value="RGS-GAIP INTERACTING PROTEIN GIPC"/>
    <property type="match status" value="1"/>
</dbReference>
<name>A0AA36C819_9BILA</name>
<dbReference type="EMBL" id="CATQJA010000650">
    <property type="protein sequence ID" value="CAJ0562553.1"/>
    <property type="molecule type" value="Genomic_DNA"/>
</dbReference>
<dbReference type="Proteomes" id="UP001177023">
    <property type="component" value="Unassembled WGS sequence"/>
</dbReference>
<feature type="domain" description="PDZ" evidence="2">
    <location>
        <begin position="25"/>
        <end position="93"/>
    </location>
</feature>
<dbReference type="InterPro" id="IPR017379">
    <property type="entry name" value="GIPC1/2/3"/>
</dbReference>
<feature type="non-terminal residue" evidence="3">
    <location>
        <position position="1"/>
    </location>
</feature>
<evidence type="ECO:0000259" key="2">
    <source>
        <dbReference type="PROSITE" id="PS50106"/>
    </source>
</evidence>
<evidence type="ECO:0000313" key="3">
    <source>
        <dbReference type="EMBL" id="CAJ0562553.1"/>
    </source>
</evidence>
<dbReference type="Gene3D" id="2.30.42.10">
    <property type="match status" value="1"/>
</dbReference>
<proteinExistence type="inferred from homology"/>
<comment type="similarity">
    <text evidence="1">Belongs to the GIPC family.</text>
</comment>
<dbReference type="SMART" id="SM00228">
    <property type="entry name" value="PDZ"/>
    <property type="match status" value="1"/>
</dbReference>
<keyword evidence="4" id="KW-1185">Reference proteome</keyword>
<dbReference type="InterPro" id="IPR036034">
    <property type="entry name" value="PDZ_sf"/>
</dbReference>